<accession>A0A8S1LDP3</accession>
<gene>
    <name evidence="1" type="ORF">PPRIM_AZ9-3.1.T0380024</name>
</gene>
<proteinExistence type="predicted"/>
<protein>
    <submittedName>
        <fullName evidence="1">Uncharacterized protein</fullName>
    </submittedName>
</protein>
<name>A0A8S1LDP3_PARPR</name>
<dbReference type="Proteomes" id="UP000688137">
    <property type="component" value="Unassembled WGS sequence"/>
</dbReference>
<dbReference type="OMA" id="ICIDNDC"/>
<dbReference type="EMBL" id="CAJJDM010000037">
    <property type="protein sequence ID" value="CAD8065687.1"/>
    <property type="molecule type" value="Genomic_DNA"/>
</dbReference>
<sequence>MIKPKKSSRELWNQLGLRNHIKQVFEEKESNWGQIVDSNKKNLSQRSISEYAITQKLKEQHNSFIKNKEKPNTKTFLEDQIEKGNQDKDEWLQLALINEKSHFSPINKRNSNDQTFSPINRLKNEEQQVSQQQSFQVQIEKTNICKLPGHENNQYKFICIDNDCPYKLQKACAHCVIKMHTKHVSKMKEIENYEYLIEQNIKKAEELMDQSQELFKSIQKPYENYFLQIKNQIITLINDLQQKLLQINKDQIHKLINNDIEIVQNINSKFEAYKLMNQLIPDEIIEDYTRIIKGISEKIKLNINFDIINRQIETFVMSIFSPKKQKENKEQNDDTELLQQFISTNRDSNKESILKPNNSMTCCSHPSPLQTKKQLQTKLVMGSASPLNVFNRQINGRQVTKIIQTQPIIYYRTNS</sequence>
<reference evidence="1" key="1">
    <citation type="submission" date="2021-01" db="EMBL/GenBank/DDBJ databases">
        <authorList>
            <consortium name="Genoscope - CEA"/>
            <person name="William W."/>
        </authorList>
    </citation>
    <scope>NUCLEOTIDE SEQUENCE</scope>
</reference>
<comment type="caution">
    <text evidence="1">The sequence shown here is derived from an EMBL/GenBank/DDBJ whole genome shotgun (WGS) entry which is preliminary data.</text>
</comment>
<evidence type="ECO:0000313" key="1">
    <source>
        <dbReference type="EMBL" id="CAD8065687.1"/>
    </source>
</evidence>
<keyword evidence="2" id="KW-1185">Reference proteome</keyword>
<evidence type="ECO:0000313" key="2">
    <source>
        <dbReference type="Proteomes" id="UP000688137"/>
    </source>
</evidence>
<organism evidence="1 2">
    <name type="scientific">Paramecium primaurelia</name>
    <dbReference type="NCBI Taxonomy" id="5886"/>
    <lineage>
        <taxon>Eukaryota</taxon>
        <taxon>Sar</taxon>
        <taxon>Alveolata</taxon>
        <taxon>Ciliophora</taxon>
        <taxon>Intramacronucleata</taxon>
        <taxon>Oligohymenophorea</taxon>
        <taxon>Peniculida</taxon>
        <taxon>Parameciidae</taxon>
        <taxon>Paramecium</taxon>
    </lineage>
</organism>
<dbReference type="AlphaFoldDB" id="A0A8S1LDP3"/>